<evidence type="ECO:0000313" key="5">
    <source>
        <dbReference type="EMBL" id="GGA54213.1"/>
    </source>
</evidence>
<dbReference type="InterPro" id="IPR050492">
    <property type="entry name" value="Bact_metal-bind_prot9"/>
</dbReference>
<dbReference type="PROSITE" id="PS51257">
    <property type="entry name" value="PROKAR_LIPOPROTEIN"/>
    <property type="match status" value="1"/>
</dbReference>
<keyword evidence="6" id="KW-1185">Reference proteome</keyword>
<dbReference type="InterPro" id="IPR006129">
    <property type="entry name" value="AdhesinB"/>
</dbReference>
<gene>
    <name evidence="5" type="ORF">GCM10007416_29260</name>
</gene>
<dbReference type="InterPro" id="IPR006127">
    <property type="entry name" value="ZnuA-like"/>
</dbReference>
<evidence type="ECO:0000256" key="3">
    <source>
        <dbReference type="RuleBase" id="RU003512"/>
    </source>
</evidence>
<evidence type="ECO:0000313" key="6">
    <source>
        <dbReference type="Proteomes" id="UP000617979"/>
    </source>
</evidence>
<dbReference type="PRINTS" id="PR00690">
    <property type="entry name" value="ADHESNFAMILY"/>
</dbReference>
<dbReference type="Proteomes" id="UP000617979">
    <property type="component" value="Unassembled WGS sequence"/>
</dbReference>
<feature type="compositionally biased region" description="Basic and acidic residues" evidence="4">
    <location>
        <begin position="125"/>
        <end position="147"/>
    </location>
</feature>
<organism evidence="5 6">
    <name type="scientific">Kroppenstedtia guangzhouensis</name>
    <dbReference type="NCBI Taxonomy" id="1274356"/>
    <lineage>
        <taxon>Bacteria</taxon>
        <taxon>Bacillati</taxon>
        <taxon>Bacillota</taxon>
        <taxon>Bacilli</taxon>
        <taxon>Bacillales</taxon>
        <taxon>Thermoactinomycetaceae</taxon>
        <taxon>Kroppenstedtia</taxon>
    </lineage>
</organism>
<dbReference type="SUPFAM" id="SSF53807">
    <property type="entry name" value="Helical backbone' metal receptor"/>
    <property type="match status" value="1"/>
</dbReference>
<proteinExistence type="inferred from homology"/>
<comment type="caution">
    <text evidence="5">The sequence shown here is derived from an EMBL/GenBank/DDBJ whole genome shotgun (WGS) entry which is preliminary data.</text>
</comment>
<feature type="region of interest" description="Disordered" evidence="4">
    <location>
        <begin position="124"/>
        <end position="150"/>
    </location>
</feature>
<dbReference type="Gene3D" id="3.40.50.1980">
    <property type="entry name" value="Nitrogenase molybdenum iron protein domain"/>
    <property type="match status" value="2"/>
</dbReference>
<dbReference type="PANTHER" id="PTHR42953">
    <property type="entry name" value="HIGH-AFFINITY ZINC UPTAKE SYSTEM PROTEIN ZNUA-RELATED"/>
    <property type="match status" value="1"/>
</dbReference>
<dbReference type="PANTHER" id="PTHR42953:SF8">
    <property type="entry name" value="ZINT DOMAIN-CONTAINING PROTEIN"/>
    <property type="match status" value="1"/>
</dbReference>
<accession>A0ABQ1H044</accession>
<protein>
    <submittedName>
        <fullName evidence="5">Adhesin</fullName>
    </submittedName>
</protein>
<dbReference type="PRINTS" id="PR00691">
    <property type="entry name" value="ADHESINB"/>
</dbReference>
<evidence type="ECO:0000256" key="1">
    <source>
        <dbReference type="ARBA" id="ARBA00022448"/>
    </source>
</evidence>
<name>A0ABQ1H044_9BACL</name>
<reference evidence="6" key="1">
    <citation type="journal article" date="2019" name="Int. J. Syst. Evol. Microbiol.">
        <title>The Global Catalogue of Microorganisms (GCM) 10K type strain sequencing project: providing services to taxonomists for standard genome sequencing and annotation.</title>
        <authorList>
            <consortium name="The Broad Institute Genomics Platform"/>
            <consortium name="The Broad Institute Genome Sequencing Center for Infectious Disease"/>
            <person name="Wu L."/>
            <person name="Ma J."/>
        </authorList>
    </citation>
    <scope>NUCLEOTIDE SEQUENCE [LARGE SCALE GENOMIC DNA]</scope>
    <source>
        <strain evidence="6">CGMCC 1.12404</strain>
    </source>
</reference>
<dbReference type="Pfam" id="PF01297">
    <property type="entry name" value="ZnuA"/>
    <property type="match status" value="1"/>
</dbReference>
<dbReference type="InterPro" id="IPR006128">
    <property type="entry name" value="Lipoprotein_PsaA-like"/>
</dbReference>
<comment type="similarity">
    <text evidence="3">Belongs to the bacterial solute-binding protein 9 family.</text>
</comment>
<evidence type="ECO:0000256" key="2">
    <source>
        <dbReference type="ARBA" id="ARBA00022729"/>
    </source>
</evidence>
<evidence type="ECO:0000256" key="4">
    <source>
        <dbReference type="SAM" id="MobiDB-lite"/>
    </source>
</evidence>
<dbReference type="EMBL" id="BMEX01000015">
    <property type="protein sequence ID" value="GGA54213.1"/>
    <property type="molecule type" value="Genomic_DNA"/>
</dbReference>
<sequence length="320" mass="35593">MNRQAARIGIFIILFAWVVSGCGDSGATAGPGDEKLKLSASMYPLAFFAEQIGGEHVTVTHLVPPGVDAHDFEPTPKDVVRMADSDILLYNGVGLEGWVDKVKRTLEGKVLIVNTTEGVPLIGADPDHEEHQHDEHEKDHAHEHGNQDPHVWLDPIRAKQQAAHIKDALVKKDPKHQGEYERNYKRLARRLDDLHHLFKETVDNADGKSFVVSHAAFGYLANRYGLNQISISGLSPSEEPSPGKLREVVETARKHRVRYILFETLVSSKVAKTVQKEVGARPLTLHPLEGLTPQEKSQGEDYFTLMEKNAKHLGKALETK</sequence>
<keyword evidence="2" id="KW-0732">Signal</keyword>
<dbReference type="RefSeq" id="WP_188433257.1">
    <property type="nucleotide sequence ID" value="NZ_BMEX01000015.1"/>
</dbReference>
<dbReference type="CDD" id="cd01017">
    <property type="entry name" value="AdcA"/>
    <property type="match status" value="1"/>
</dbReference>
<keyword evidence="1 3" id="KW-0813">Transport</keyword>